<evidence type="ECO:0000313" key="1">
    <source>
        <dbReference type="EMBL" id="QJA54234.1"/>
    </source>
</evidence>
<dbReference type="EMBL" id="MT144488">
    <property type="protein sequence ID" value="QJA54234.1"/>
    <property type="molecule type" value="Genomic_DNA"/>
</dbReference>
<name>A0A6H2A345_9ZZZZ</name>
<evidence type="ECO:0000313" key="2">
    <source>
        <dbReference type="EMBL" id="QJI03752.1"/>
    </source>
</evidence>
<dbReference type="AlphaFoldDB" id="A0A6H2A345"/>
<accession>A0A6H2A345</accession>
<protein>
    <submittedName>
        <fullName evidence="1">Uncharacterized protein</fullName>
    </submittedName>
</protein>
<sequence length="109" mass="12049">MATTKKLKILSLDELPYGHPVFVECPLPDGGGSFWLGRIGSVTAKEINLFEASWVAQAGERWKFQLGEYDDDCQIHPLVPTAVKRLPRWGALVDDWPHPLPAEPVGAAK</sequence>
<dbReference type="EMBL" id="MT145116">
    <property type="protein sequence ID" value="QJI03752.1"/>
    <property type="molecule type" value="Genomic_DNA"/>
</dbReference>
<organism evidence="1">
    <name type="scientific">viral metagenome</name>
    <dbReference type="NCBI Taxonomy" id="1070528"/>
    <lineage>
        <taxon>unclassified sequences</taxon>
        <taxon>metagenomes</taxon>
        <taxon>organismal metagenomes</taxon>
    </lineage>
</organism>
<reference evidence="1" key="1">
    <citation type="submission" date="2020-03" db="EMBL/GenBank/DDBJ databases">
        <title>The deep terrestrial virosphere.</title>
        <authorList>
            <person name="Holmfeldt K."/>
            <person name="Nilsson E."/>
            <person name="Simone D."/>
            <person name="Lopez-Fernandez M."/>
            <person name="Wu X."/>
            <person name="de Brujin I."/>
            <person name="Lundin D."/>
            <person name="Andersson A."/>
            <person name="Bertilsson S."/>
            <person name="Dopson M."/>
        </authorList>
    </citation>
    <scope>NUCLEOTIDE SEQUENCE</scope>
    <source>
        <strain evidence="1">TM448A04523</strain>
        <strain evidence="2">TM448B04964</strain>
    </source>
</reference>
<gene>
    <name evidence="1" type="ORF">TM448A04523_0011</name>
    <name evidence="2" type="ORF">TM448B04964_0002</name>
</gene>
<proteinExistence type="predicted"/>